<accession>I6XT02</accession>
<geneLocation type="mitochondrion" evidence="1"/>
<organism evidence="1">
    <name type="scientific">Rhizophagus irregularis</name>
    <dbReference type="NCBI Taxonomy" id="588596"/>
    <lineage>
        <taxon>Eukaryota</taxon>
        <taxon>Fungi</taxon>
        <taxon>Fungi incertae sedis</taxon>
        <taxon>Mucoromycota</taxon>
        <taxon>Glomeromycotina</taxon>
        <taxon>Glomeromycetes</taxon>
        <taxon>Glomerales</taxon>
        <taxon>Glomeraceae</taxon>
        <taxon>Rhizophagus</taxon>
    </lineage>
</organism>
<dbReference type="AlphaFoldDB" id="I6XT02"/>
<proteinExistence type="predicted"/>
<sequence>MGLTIFNSKGRVVLAIKDSIRILPGALEIGEFLGFVQATVRAPANEYIGLLPIKLKGRLICPGGTFKGFFFSEVIDFRLIFRFVTAERTWVLVVALLLRVRVKLGERVDSGSGPLRTKLSVSE</sequence>
<dbReference type="EMBL" id="JQ514224">
    <property type="protein sequence ID" value="AFN42473.1"/>
    <property type="molecule type" value="Genomic_DNA"/>
</dbReference>
<name>I6XT02_9GLOM</name>
<protein>
    <submittedName>
        <fullName evidence="1">Uncharacterized protein</fullName>
    </submittedName>
</protein>
<keyword evidence="1" id="KW-0496">Mitochondrion</keyword>
<reference evidence="1" key="1">
    <citation type="journal article" date="2012" name="New Phytol.">
        <title>Comparative analysis of mitochondrial genomes of Rhizophagus irregularis - syn. Glomus irregulare - reveals a polymorphism induced by variability generating elements.</title>
        <authorList>
            <person name="Formey D."/>
            <person name="Moles M."/>
            <person name="Haouy A."/>
            <person name="Savelli B."/>
            <person name="Bouchez O."/>
            <person name="Becard G."/>
            <person name="Roux C."/>
        </authorList>
    </citation>
    <scope>NUCLEOTIDE SEQUENCE</scope>
</reference>
<evidence type="ECO:0000313" key="1">
    <source>
        <dbReference type="EMBL" id="AFN42473.1"/>
    </source>
</evidence>